<protein>
    <recommendedName>
        <fullName evidence="2">Condensation domain-containing protein</fullName>
    </recommendedName>
</protein>
<organism evidence="1">
    <name type="scientific">Tanacetum cinerariifolium</name>
    <name type="common">Dalmatian daisy</name>
    <name type="synonym">Chrysanthemum cinerariifolium</name>
    <dbReference type="NCBI Taxonomy" id="118510"/>
    <lineage>
        <taxon>Eukaryota</taxon>
        <taxon>Viridiplantae</taxon>
        <taxon>Streptophyta</taxon>
        <taxon>Embryophyta</taxon>
        <taxon>Tracheophyta</taxon>
        <taxon>Spermatophyta</taxon>
        <taxon>Magnoliopsida</taxon>
        <taxon>eudicotyledons</taxon>
        <taxon>Gunneridae</taxon>
        <taxon>Pentapetalae</taxon>
        <taxon>asterids</taxon>
        <taxon>campanulids</taxon>
        <taxon>Asterales</taxon>
        <taxon>Asteraceae</taxon>
        <taxon>Asteroideae</taxon>
        <taxon>Anthemideae</taxon>
        <taxon>Anthemidinae</taxon>
        <taxon>Tanacetum</taxon>
    </lineage>
</organism>
<dbReference type="SUPFAM" id="SSF52777">
    <property type="entry name" value="CoA-dependent acyltransferases"/>
    <property type="match status" value="1"/>
</dbReference>
<evidence type="ECO:0000313" key="1">
    <source>
        <dbReference type="EMBL" id="GFD60172.1"/>
    </source>
</evidence>
<evidence type="ECO:0008006" key="2">
    <source>
        <dbReference type="Google" id="ProtNLM"/>
    </source>
</evidence>
<feature type="non-terminal residue" evidence="1">
    <location>
        <position position="1"/>
    </location>
</feature>
<accession>A0A699XJH8</accession>
<sequence>LLLDVQRPVEAPLLARALEAVQRHHDGLNLSFRQQADHRWQQVYRDAIDQEGPAADSLWVRDVADDAALVALCEQAQRSL</sequence>
<comment type="caution">
    <text evidence="1">The sequence shown here is derived from an EMBL/GenBank/DDBJ whole genome shotgun (WGS) entry which is preliminary data.</text>
</comment>
<gene>
    <name evidence="1" type="ORF">Tci_932141</name>
</gene>
<dbReference type="Gene3D" id="3.30.559.10">
    <property type="entry name" value="Chloramphenicol acetyltransferase-like domain"/>
    <property type="match status" value="1"/>
</dbReference>
<reference evidence="1" key="1">
    <citation type="journal article" date="2019" name="Sci. Rep.">
        <title>Draft genome of Tanacetum cinerariifolium, the natural source of mosquito coil.</title>
        <authorList>
            <person name="Yamashiro T."/>
            <person name="Shiraishi A."/>
            <person name="Satake H."/>
            <person name="Nakayama K."/>
        </authorList>
    </citation>
    <scope>NUCLEOTIDE SEQUENCE</scope>
</reference>
<dbReference type="AlphaFoldDB" id="A0A699XJH8"/>
<feature type="non-terminal residue" evidence="1">
    <location>
        <position position="80"/>
    </location>
</feature>
<dbReference type="InterPro" id="IPR023213">
    <property type="entry name" value="CAT-like_dom_sf"/>
</dbReference>
<proteinExistence type="predicted"/>
<dbReference type="EMBL" id="BKCJ011874448">
    <property type="protein sequence ID" value="GFD60172.1"/>
    <property type="molecule type" value="Genomic_DNA"/>
</dbReference>
<name>A0A699XJH8_TANCI</name>